<keyword evidence="2 6" id="KW-0812">Transmembrane</keyword>
<dbReference type="Gene3D" id="3.40.50.80">
    <property type="entry name" value="Nucleotide-binding domain of ferredoxin-NADP reductase (FNR) module"/>
    <property type="match status" value="2"/>
</dbReference>
<comment type="caution">
    <text evidence="9">The sequence shown here is derived from an EMBL/GenBank/DDBJ whole genome shotgun (WGS) entry which is preliminary data.</text>
</comment>
<evidence type="ECO:0000256" key="1">
    <source>
        <dbReference type="ARBA" id="ARBA00004141"/>
    </source>
</evidence>
<name>A0AAD8HID1_9APIA</name>
<feature type="transmembrane region" description="Helical" evidence="6">
    <location>
        <begin position="222"/>
        <end position="241"/>
    </location>
</feature>
<evidence type="ECO:0000256" key="4">
    <source>
        <dbReference type="ARBA" id="ARBA00023002"/>
    </source>
</evidence>
<evidence type="ECO:0000313" key="9">
    <source>
        <dbReference type="EMBL" id="KAK1366580.1"/>
    </source>
</evidence>
<dbReference type="GO" id="GO:0000293">
    <property type="term" value="F:ferric-chelate reductase activity"/>
    <property type="evidence" value="ECO:0007669"/>
    <property type="project" value="TreeGrafter"/>
</dbReference>
<dbReference type="CDD" id="cd06186">
    <property type="entry name" value="NOX_Duox_like_FAD_NADP"/>
    <property type="match status" value="1"/>
</dbReference>
<dbReference type="SFLD" id="SFLDG01168">
    <property type="entry name" value="Ferric_reductase_subgroup_(FRE"/>
    <property type="match status" value="1"/>
</dbReference>
<dbReference type="InterPro" id="IPR013112">
    <property type="entry name" value="FAD-bd_8"/>
</dbReference>
<dbReference type="SFLD" id="SFLDS00052">
    <property type="entry name" value="Ferric_Reductase_Domain"/>
    <property type="match status" value="1"/>
</dbReference>
<dbReference type="GO" id="GO:0005886">
    <property type="term" value="C:plasma membrane"/>
    <property type="evidence" value="ECO:0007669"/>
    <property type="project" value="TreeGrafter"/>
</dbReference>
<feature type="signal peptide" evidence="7">
    <location>
        <begin position="1"/>
        <end position="21"/>
    </location>
</feature>
<dbReference type="AlphaFoldDB" id="A0AAD8HID1"/>
<dbReference type="InterPro" id="IPR017927">
    <property type="entry name" value="FAD-bd_FR_type"/>
</dbReference>
<sequence length="680" mass="77405">MIWIMMPTNVFLLHWLPRIQGTTFCTFFGDQGANILLYAVPVLLMAILSCLYLHLQKNYDNRIDGSSTSQSSALASWRRPSMVKGPLGIVSWFELSFSFLFLALIVWSSLAYVHGMFADVTSTAKQLRQSEWEVRLQRSALILGLLGNICLAFLFFPVTRASPLLRLVGLTSESSIKYHIWLGHAVMTFFTAHSVCCTLYWINTNQMSKALMWDRVGISNVAGEVSLFFGLAMWMTTFSCFRRKLFELFLYTHYLYVLFIVFFILHVGFSYSFITLPGFYLFLVDRYLRFIQSQQKVRLVSARILPCEAVELNFSKSPGLIYNPTSIVFVNIPSISKSQWHPFTITSNSKLDCETLSIVIKSEGSWSCRLYEKFTSISPIDYLSVSLEGPYGPAPRHYLRHDMLVMVCGGSGITPFISILRELFFISSTTNFKVPPVLLVTAFKKTVELSMLELILPESGSYGLSLMQLNIEVYITREKESTTDRKKFNHTVWLKPNASDRPVYAVLGSNNWIWLGAITLASFIIFMLLIALLTQYYVYPNKHNTDQIYSETSKCVLSLLLMCVSIAIAATVGLLWNKRQNGPDMKRVQHMETPMTSPEHESWHYDSNRELESFPLLSLLQATKVHYGIRPNFRRILLNCEGSSVGVMVSGPTRMSQTIAAICSSSLTKNLHFESMSFSW</sequence>
<feature type="transmembrane region" description="Helical" evidence="6">
    <location>
        <begin position="35"/>
        <end position="55"/>
    </location>
</feature>
<feature type="transmembrane region" description="Helical" evidence="6">
    <location>
        <begin position="140"/>
        <end position="159"/>
    </location>
</feature>
<evidence type="ECO:0000256" key="3">
    <source>
        <dbReference type="ARBA" id="ARBA00022989"/>
    </source>
</evidence>
<evidence type="ECO:0000256" key="5">
    <source>
        <dbReference type="ARBA" id="ARBA00023136"/>
    </source>
</evidence>
<gene>
    <name evidence="9" type="ORF">POM88_042141</name>
</gene>
<dbReference type="InterPro" id="IPR050369">
    <property type="entry name" value="RBOH/FRE"/>
</dbReference>
<evidence type="ECO:0000259" key="8">
    <source>
        <dbReference type="PROSITE" id="PS51384"/>
    </source>
</evidence>
<dbReference type="Pfam" id="PF08022">
    <property type="entry name" value="FAD_binding_8"/>
    <property type="match status" value="1"/>
</dbReference>
<proteinExistence type="predicted"/>
<feature type="chain" id="PRO_5042006020" evidence="7">
    <location>
        <begin position="22"/>
        <end position="680"/>
    </location>
</feature>
<keyword evidence="4" id="KW-0560">Oxidoreductase</keyword>
<dbReference type="Pfam" id="PF01794">
    <property type="entry name" value="Ferric_reduct"/>
    <property type="match status" value="1"/>
</dbReference>
<dbReference type="InterPro" id="IPR039261">
    <property type="entry name" value="FNR_nucleotide-bd"/>
</dbReference>
<reference evidence="9" key="1">
    <citation type="submission" date="2023-02" db="EMBL/GenBank/DDBJ databases">
        <title>Genome of toxic invasive species Heracleum sosnowskyi carries increased number of genes despite the absence of recent whole-genome duplications.</title>
        <authorList>
            <person name="Schelkunov M."/>
            <person name="Shtratnikova V."/>
            <person name="Makarenko M."/>
            <person name="Klepikova A."/>
            <person name="Omelchenko D."/>
            <person name="Novikova G."/>
            <person name="Obukhova E."/>
            <person name="Bogdanov V."/>
            <person name="Penin A."/>
            <person name="Logacheva M."/>
        </authorList>
    </citation>
    <scope>NUCLEOTIDE SEQUENCE</scope>
    <source>
        <strain evidence="9">Hsosn_3</strain>
        <tissue evidence="9">Leaf</tissue>
    </source>
</reference>
<reference evidence="9" key="2">
    <citation type="submission" date="2023-05" db="EMBL/GenBank/DDBJ databases">
        <authorList>
            <person name="Schelkunov M.I."/>
        </authorList>
    </citation>
    <scope>NUCLEOTIDE SEQUENCE</scope>
    <source>
        <strain evidence="9">Hsosn_3</strain>
        <tissue evidence="9">Leaf</tissue>
    </source>
</reference>
<keyword evidence="5 6" id="KW-0472">Membrane</keyword>
<feature type="transmembrane region" description="Helical" evidence="6">
    <location>
        <begin position="555"/>
        <end position="576"/>
    </location>
</feature>
<feature type="transmembrane region" description="Helical" evidence="6">
    <location>
        <begin position="404"/>
        <end position="426"/>
    </location>
</feature>
<accession>A0AAD8HID1</accession>
<evidence type="ECO:0000256" key="7">
    <source>
        <dbReference type="SAM" id="SignalP"/>
    </source>
</evidence>
<dbReference type="InterPro" id="IPR013130">
    <property type="entry name" value="Fe3_Rdtase_TM_dom"/>
</dbReference>
<organism evidence="9 10">
    <name type="scientific">Heracleum sosnowskyi</name>
    <dbReference type="NCBI Taxonomy" id="360622"/>
    <lineage>
        <taxon>Eukaryota</taxon>
        <taxon>Viridiplantae</taxon>
        <taxon>Streptophyta</taxon>
        <taxon>Embryophyta</taxon>
        <taxon>Tracheophyta</taxon>
        <taxon>Spermatophyta</taxon>
        <taxon>Magnoliopsida</taxon>
        <taxon>eudicotyledons</taxon>
        <taxon>Gunneridae</taxon>
        <taxon>Pentapetalae</taxon>
        <taxon>asterids</taxon>
        <taxon>campanulids</taxon>
        <taxon>Apiales</taxon>
        <taxon>Apiaceae</taxon>
        <taxon>Apioideae</taxon>
        <taxon>apioid superclade</taxon>
        <taxon>Tordylieae</taxon>
        <taxon>Tordyliinae</taxon>
        <taxon>Heracleum</taxon>
    </lineage>
</organism>
<feature type="transmembrane region" description="Helical" evidence="6">
    <location>
        <begin position="512"/>
        <end position="534"/>
    </location>
</feature>
<keyword evidence="7" id="KW-0732">Signal</keyword>
<dbReference type="SUPFAM" id="SSF52343">
    <property type="entry name" value="Ferredoxin reductase-like, C-terminal NADP-linked domain"/>
    <property type="match status" value="1"/>
</dbReference>
<dbReference type="Proteomes" id="UP001237642">
    <property type="component" value="Unassembled WGS sequence"/>
</dbReference>
<evidence type="ECO:0000313" key="10">
    <source>
        <dbReference type="Proteomes" id="UP001237642"/>
    </source>
</evidence>
<evidence type="ECO:0000256" key="6">
    <source>
        <dbReference type="SAM" id="Phobius"/>
    </source>
</evidence>
<feature type="domain" description="FAD-binding FR-type" evidence="8">
    <location>
        <begin position="292"/>
        <end position="397"/>
    </location>
</feature>
<keyword evidence="10" id="KW-1185">Reference proteome</keyword>
<protein>
    <submittedName>
        <fullName evidence="9">Ferric reduction oxidase 2</fullName>
    </submittedName>
</protein>
<dbReference type="PANTHER" id="PTHR11972">
    <property type="entry name" value="NADPH OXIDASE"/>
    <property type="match status" value="1"/>
</dbReference>
<dbReference type="InterPro" id="IPR013121">
    <property type="entry name" value="Fe_red_NAD-bd_6"/>
</dbReference>
<dbReference type="EMBL" id="JAUIZM010000009">
    <property type="protein sequence ID" value="KAK1366580.1"/>
    <property type="molecule type" value="Genomic_DNA"/>
</dbReference>
<feature type="transmembrane region" description="Helical" evidence="6">
    <location>
        <begin position="87"/>
        <end position="107"/>
    </location>
</feature>
<dbReference type="Pfam" id="PF08030">
    <property type="entry name" value="NAD_binding_6"/>
    <property type="match status" value="1"/>
</dbReference>
<dbReference type="PANTHER" id="PTHR11972:SF41">
    <property type="entry name" value="FERRIC REDUCTION OXIDASE 2"/>
    <property type="match status" value="1"/>
</dbReference>
<evidence type="ECO:0000256" key="2">
    <source>
        <dbReference type="ARBA" id="ARBA00022692"/>
    </source>
</evidence>
<comment type="subcellular location">
    <subcellularLocation>
        <location evidence="1">Membrane</location>
        <topology evidence="1">Multi-pass membrane protein</topology>
    </subcellularLocation>
</comment>
<keyword evidence="3 6" id="KW-1133">Transmembrane helix</keyword>
<dbReference type="PROSITE" id="PS51384">
    <property type="entry name" value="FAD_FR"/>
    <property type="match status" value="1"/>
</dbReference>
<feature type="transmembrane region" description="Helical" evidence="6">
    <location>
        <begin position="248"/>
        <end position="265"/>
    </location>
</feature>
<feature type="transmembrane region" description="Helical" evidence="6">
    <location>
        <begin position="180"/>
        <end position="202"/>
    </location>
</feature>